<sequence length="207" mass="24593">MIKTKLIEGENLLKIYQKHYAALAHNRTDLEYFKCSKVRIFFRDSEECMIGGFCINSGPHYRTFLPLNPTQLKQIYQEQGFDKRQPIEISCLWIEERSRRASWILLLFLLMTLDVLRLRRGSIIFGTHGKNVNNYFGLPLPKVVFYEKLFVETKGEVCDFWIRTGTKFQMVKGFIVLAMIRLILGYKALCKFRMWFRKRDTIKSEIK</sequence>
<dbReference type="EMBL" id="LNYY01000019">
    <property type="protein sequence ID" value="KTD67837.1"/>
    <property type="molecule type" value="Genomic_DNA"/>
</dbReference>
<dbReference type="STRING" id="947033.Lste_0995"/>
<gene>
    <name evidence="2" type="ORF">Lste_0995</name>
</gene>
<proteinExistence type="predicted"/>
<dbReference type="PATRIC" id="fig|947033.5.peg.1064"/>
<reference evidence="2 3" key="1">
    <citation type="submission" date="2015-11" db="EMBL/GenBank/DDBJ databases">
        <title>Genomic analysis of 38 Legionella species identifies large and diverse effector repertoires.</title>
        <authorList>
            <person name="Burstein D."/>
            <person name="Amaro F."/>
            <person name="Zusman T."/>
            <person name="Lifshitz Z."/>
            <person name="Cohen O."/>
            <person name="Gilbert J.A."/>
            <person name="Pupko T."/>
            <person name="Shuman H.A."/>
            <person name="Segal G."/>
        </authorList>
    </citation>
    <scope>NUCLEOTIDE SEQUENCE [LARGE SCALE GENOMIC DNA]</scope>
    <source>
        <strain evidence="2 3">IMVS3376</strain>
    </source>
</reference>
<name>A0A0W0ZF14_9GAMM</name>
<protein>
    <submittedName>
        <fullName evidence="2">Uncharacterized protein</fullName>
    </submittedName>
</protein>
<dbReference type="OrthoDB" id="5637377at2"/>
<feature type="transmembrane region" description="Helical" evidence="1">
    <location>
        <begin position="170"/>
        <end position="189"/>
    </location>
</feature>
<comment type="caution">
    <text evidence="2">The sequence shown here is derived from an EMBL/GenBank/DDBJ whole genome shotgun (WGS) entry which is preliminary data.</text>
</comment>
<dbReference type="Proteomes" id="UP000054926">
    <property type="component" value="Unassembled WGS sequence"/>
</dbReference>
<keyword evidence="1" id="KW-1133">Transmembrane helix</keyword>
<evidence type="ECO:0000313" key="2">
    <source>
        <dbReference type="EMBL" id="KTD67837.1"/>
    </source>
</evidence>
<keyword evidence="1" id="KW-0812">Transmembrane</keyword>
<organism evidence="2 3">
    <name type="scientific">Legionella steelei</name>
    <dbReference type="NCBI Taxonomy" id="947033"/>
    <lineage>
        <taxon>Bacteria</taxon>
        <taxon>Pseudomonadati</taxon>
        <taxon>Pseudomonadota</taxon>
        <taxon>Gammaproteobacteria</taxon>
        <taxon>Legionellales</taxon>
        <taxon>Legionellaceae</taxon>
        <taxon>Legionella</taxon>
    </lineage>
</organism>
<evidence type="ECO:0000256" key="1">
    <source>
        <dbReference type="SAM" id="Phobius"/>
    </source>
</evidence>
<dbReference type="RefSeq" id="WP_058509980.1">
    <property type="nucleotide sequence ID" value="NZ_LNYY01000019.1"/>
</dbReference>
<evidence type="ECO:0000313" key="3">
    <source>
        <dbReference type="Proteomes" id="UP000054926"/>
    </source>
</evidence>
<dbReference type="AlphaFoldDB" id="A0A0W0ZF14"/>
<accession>A0A0W0ZF14</accession>
<keyword evidence="1" id="KW-0472">Membrane</keyword>
<keyword evidence="3" id="KW-1185">Reference proteome</keyword>